<evidence type="ECO:0000259" key="1">
    <source>
        <dbReference type="Pfam" id="PF09643"/>
    </source>
</evidence>
<dbReference type="SUPFAM" id="SSF159006">
    <property type="entry name" value="YopX-like"/>
    <property type="match status" value="1"/>
</dbReference>
<dbReference type="EMBL" id="JBBMFC010000006">
    <property type="protein sequence ID" value="MEQ2578094.1"/>
    <property type="molecule type" value="Genomic_DNA"/>
</dbReference>
<name>A0ABV1HYT9_9FIRM</name>
<sequence length="157" mass="18396">MKECKYRGWSTDLKRWVYGSYYEHCSCAVCFAGEDKPEYHQARIIFEQIVDWSFPYRTMIADVEPESVGAFSGYTLNGIEIYEGDVITCSGIKYPGIVKYGKYDDSHMGFYIDWAESSFLRKDICYWLESENRSIKVIGNLYENPELEDKVYGKDKR</sequence>
<evidence type="ECO:0000313" key="3">
    <source>
        <dbReference type="Proteomes" id="UP001470288"/>
    </source>
</evidence>
<keyword evidence="3" id="KW-1185">Reference proteome</keyword>
<organism evidence="2 3">
    <name type="scientific">Hominiventricola aquisgranensis</name>
    <dbReference type="NCBI Taxonomy" id="3133164"/>
    <lineage>
        <taxon>Bacteria</taxon>
        <taxon>Bacillati</taxon>
        <taxon>Bacillota</taxon>
        <taxon>Clostridia</taxon>
        <taxon>Lachnospirales</taxon>
        <taxon>Lachnospiraceae</taxon>
        <taxon>Hominiventricola</taxon>
    </lineage>
</organism>
<dbReference type="InterPro" id="IPR023385">
    <property type="entry name" value="YopX-like_C"/>
</dbReference>
<dbReference type="Proteomes" id="UP001470288">
    <property type="component" value="Unassembled WGS sequence"/>
</dbReference>
<dbReference type="Gene3D" id="2.30.30.290">
    <property type="entry name" value="YopX-like domains"/>
    <property type="match status" value="1"/>
</dbReference>
<dbReference type="InterPro" id="IPR019096">
    <property type="entry name" value="YopX_protein"/>
</dbReference>
<dbReference type="RefSeq" id="WP_349143943.1">
    <property type="nucleotide sequence ID" value="NZ_JBBMFC010000006.1"/>
</dbReference>
<reference evidence="2 3" key="1">
    <citation type="submission" date="2024-03" db="EMBL/GenBank/DDBJ databases">
        <title>Human intestinal bacterial collection.</title>
        <authorList>
            <person name="Pauvert C."/>
            <person name="Hitch T.C.A."/>
            <person name="Clavel T."/>
        </authorList>
    </citation>
    <scope>NUCLEOTIDE SEQUENCE [LARGE SCALE GENOMIC DNA]</scope>
    <source>
        <strain evidence="2 3">CLA-AA-H78B</strain>
    </source>
</reference>
<feature type="domain" description="YopX protein" evidence="1">
    <location>
        <begin position="5"/>
        <end position="147"/>
    </location>
</feature>
<gene>
    <name evidence="2" type="ORF">WMO62_04445</name>
</gene>
<evidence type="ECO:0000313" key="2">
    <source>
        <dbReference type="EMBL" id="MEQ2578094.1"/>
    </source>
</evidence>
<accession>A0ABV1HYT9</accession>
<dbReference type="Pfam" id="PF09643">
    <property type="entry name" value="YopX"/>
    <property type="match status" value="1"/>
</dbReference>
<comment type="caution">
    <text evidence="2">The sequence shown here is derived from an EMBL/GenBank/DDBJ whole genome shotgun (WGS) entry which is preliminary data.</text>
</comment>
<protein>
    <submittedName>
        <fullName evidence="2">YopX family protein</fullName>
    </submittedName>
</protein>
<proteinExistence type="predicted"/>